<organism evidence="1 2">
    <name type="scientific">Phytoactinopolyspora alkaliphila</name>
    <dbReference type="NCBI Taxonomy" id="1783498"/>
    <lineage>
        <taxon>Bacteria</taxon>
        <taxon>Bacillati</taxon>
        <taxon>Actinomycetota</taxon>
        <taxon>Actinomycetes</taxon>
        <taxon>Jiangellales</taxon>
        <taxon>Jiangellaceae</taxon>
        <taxon>Phytoactinopolyspora</taxon>
    </lineage>
</organism>
<sequence length="84" mass="9438">MSDRTASGYAIFINGVQSAGKSTVAKLVERRTLTFRIASGDELILTVPVYQRVLRAAEIFGRLLATVDEQRDTQRARFYSFCYA</sequence>
<dbReference type="EMBL" id="JAAGOB010000008">
    <property type="protein sequence ID" value="NED96832.1"/>
    <property type="molecule type" value="Genomic_DNA"/>
</dbReference>
<keyword evidence="2" id="KW-1185">Reference proteome</keyword>
<dbReference type="AlphaFoldDB" id="A0A6N9YPC8"/>
<dbReference type="Proteomes" id="UP000469185">
    <property type="component" value="Unassembled WGS sequence"/>
</dbReference>
<gene>
    <name evidence="1" type="ORF">G1H11_16105</name>
</gene>
<name>A0A6N9YPC8_9ACTN</name>
<dbReference type="RefSeq" id="WP_163819609.1">
    <property type="nucleotide sequence ID" value="NZ_JAAGOB010000008.1"/>
</dbReference>
<proteinExistence type="predicted"/>
<evidence type="ECO:0000313" key="1">
    <source>
        <dbReference type="EMBL" id="NED96832.1"/>
    </source>
</evidence>
<reference evidence="1 2" key="1">
    <citation type="submission" date="2020-02" db="EMBL/GenBank/DDBJ databases">
        <authorList>
            <person name="Li X.-J."/>
            <person name="Feng X.-M."/>
        </authorList>
    </citation>
    <scope>NUCLEOTIDE SEQUENCE [LARGE SCALE GENOMIC DNA]</scope>
    <source>
        <strain evidence="1 2">CGMCC 4.7225</strain>
    </source>
</reference>
<evidence type="ECO:0000313" key="2">
    <source>
        <dbReference type="Proteomes" id="UP000469185"/>
    </source>
</evidence>
<protein>
    <submittedName>
        <fullName evidence="1">Uncharacterized protein</fullName>
    </submittedName>
</protein>
<comment type="caution">
    <text evidence="1">The sequence shown here is derived from an EMBL/GenBank/DDBJ whole genome shotgun (WGS) entry which is preliminary data.</text>
</comment>
<accession>A0A6N9YPC8</accession>